<protein>
    <recommendedName>
        <fullName evidence="3">Endosialidase-like protein</fullName>
    </recommendedName>
</protein>
<name>A0A964TG04_9FLAO</name>
<dbReference type="AlphaFoldDB" id="A0A964TG04"/>
<comment type="caution">
    <text evidence="1">The sequence shown here is derived from an EMBL/GenBank/DDBJ whole genome shotgun (WGS) entry which is preliminary data.</text>
</comment>
<gene>
    <name evidence="1" type="ORF">GTQ34_16035</name>
</gene>
<reference evidence="1" key="1">
    <citation type="submission" date="2020-01" db="EMBL/GenBank/DDBJ databases">
        <title>Muricauda ochracea sp. nov., isolated from a tidal flat of Garorim bay in Korea.</title>
        <authorList>
            <person name="Kim D."/>
            <person name="Yoo Y."/>
            <person name="Kim J.-J."/>
        </authorList>
    </citation>
    <scope>NUCLEOTIDE SEQUENCE</scope>
    <source>
        <strain evidence="1">JGD-17</strain>
    </source>
</reference>
<proteinExistence type="predicted"/>
<dbReference type="Proteomes" id="UP000667650">
    <property type="component" value="Unassembled WGS sequence"/>
</dbReference>
<sequence>MKKILLITCLGIFVNGINGQWTDSGSSITTLDNVGIGTSLPDSKLTVEGHVNVGGSGNYHLKVRHIDGKDFDSNYLSDLYLNYDNGKNVRIGFGNNNPQSNLYLSGRLGIGITNPSYHIDVRNDISPTEAFMRFRVSDSPDDYFSVVNATGAPGQFIPRMIGYRTSDNRYSIQFSGVTSTQNDTGNNALVNFDARISSGPIQNRPLFVWTTYSTKMMTMLANGNLGIGTANPDSRLAVNGNIHAQEVKVDLVGWPDYVFKEDYDLPTLDEVEKHIKEKGHLMNIPSAKEVEENGIQLGEMNKLLLEKIEELTIYLIQQQFTLDKQNIRIKHLEEILTQTNTTNNNSKK</sequence>
<evidence type="ECO:0008006" key="3">
    <source>
        <dbReference type="Google" id="ProtNLM"/>
    </source>
</evidence>
<keyword evidence="2" id="KW-1185">Reference proteome</keyword>
<evidence type="ECO:0000313" key="1">
    <source>
        <dbReference type="EMBL" id="NAY93421.1"/>
    </source>
</evidence>
<organism evidence="1 2">
    <name type="scientific">Flagellimonas ochracea</name>
    <dbReference type="NCBI Taxonomy" id="2696472"/>
    <lineage>
        <taxon>Bacteria</taxon>
        <taxon>Pseudomonadati</taxon>
        <taxon>Bacteroidota</taxon>
        <taxon>Flavobacteriia</taxon>
        <taxon>Flavobacteriales</taxon>
        <taxon>Flavobacteriaceae</taxon>
        <taxon>Flagellimonas</taxon>
    </lineage>
</organism>
<dbReference type="EMBL" id="JAAABI010000010">
    <property type="protein sequence ID" value="NAY93421.1"/>
    <property type="molecule type" value="Genomic_DNA"/>
</dbReference>
<dbReference type="RefSeq" id="WP_166524831.1">
    <property type="nucleotide sequence ID" value="NZ_JAAABI010000010.1"/>
</dbReference>
<accession>A0A964TG04</accession>
<evidence type="ECO:0000313" key="2">
    <source>
        <dbReference type="Proteomes" id="UP000667650"/>
    </source>
</evidence>